<proteinExistence type="predicted"/>
<evidence type="ECO:0000313" key="2">
    <source>
        <dbReference type="EMBL" id="CAH0519065.1"/>
    </source>
</evidence>
<dbReference type="EMBL" id="CAKLCB010000278">
    <property type="protein sequence ID" value="CAH0519065.1"/>
    <property type="molecule type" value="Genomic_DNA"/>
</dbReference>
<evidence type="ECO:0000313" key="3">
    <source>
        <dbReference type="Proteomes" id="UP001158986"/>
    </source>
</evidence>
<reference evidence="2 3" key="1">
    <citation type="submission" date="2021-11" db="EMBL/GenBank/DDBJ databases">
        <authorList>
            <person name="Islam A."/>
            <person name="Islam S."/>
            <person name="Flora M.S."/>
            <person name="Rahman M."/>
            <person name="Ziaur R.M."/>
            <person name="Epstein J.H."/>
            <person name="Hassan M."/>
            <person name="Klassen M."/>
            <person name="Woodard K."/>
            <person name="Webb A."/>
            <person name="Webby R.J."/>
            <person name="El Zowalaty M.E."/>
        </authorList>
    </citation>
    <scope>NUCLEOTIDE SEQUENCE [LARGE SCALE GENOMIC DNA]</scope>
    <source>
        <strain evidence="2">Pbs1</strain>
    </source>
</reference>
<evidence type="ECO:0000256" key="1">
    <source>
        <dbReference type="SAM" id="MobiDB-lite"/>
    </source>
</evidence>
<name>A0ABN8D101_9STRA</name>
<feature type="region of interest" description="Disordered" evidence="1">
    <location>
        <begin position="119"/>
        <end position="151"/>
    </location>
</feature>
<feature type="compositionally biased region" description="Polar residues" evidence="1">
    <location>
        <begin position="133"/>
        <end position="145"/>
    </location>
</feature>
<dbReference type="Proteomes" id="UP001158986">
    <property type="component" value="Unassembled WGS sequence"/>
</dbReference>
<feature type="region of interest" description="Disordered" evidence="1">
    <location>
        <begin position="29"/>
        <end position="58"/>
    </location>
</feature>
<organism evidence="2 3">
    <name type="scientific">Peronospora belbahrii</name>
    <dbReference type="NCBI Taxonomy" id="622444"/>
    <lineage>
        <taxon>Eukaryota</taxon>
        <taxon>Sar</taxon>
        <taxon>Stramenopiles</taxon>
        <taxon>Oomycota</taxon>
        <taxon>Peronosporomycetes</taxon>
        <taxon>Peronosporales</taxon>
        <taxon>Peronosporaceae</taxon>
        <taxon>Peronospora</taxon>
    </lineage>
</organism>
<sequence length="151" mass="16999">MYHHRRVEALRIKMERAWLTETAAVFTPPQESAESQRSVRGQNCRKNQQPAVKTGGYSSLRQQASAVPFYGTPWAPQCNAVEATWSCVRASGTTTSDQGLECDTMSDVNGNCYTFETRYTQESPKDEGDGASYKSSNNRTWQQETSTEHHH</sequence>
<accession>A0ABN8D101</accession>
<keyword evidence="3" id="KW-1185">Reference proteome</keyword>
<gene>
    <name evidence="2" type="ORF">PBS001_LOCUS5606</name>
</gene>
<protein>
    <submittedName>
        <fullName evidence="2">Uncharacterized protein</fullName>
    </submittedName>
</protein>
<comment type="caution">
    <text evidence="2">The sequence shown here is derived from an EMBL/GenBank/DDBJ whole genome shotgun (WGS) entry which is preliminary data.</text>
</comment>